<dbReference type="RefSeq" id="WP_179426341.1">
    <property type="nucleotide sequence ID" value="NZ_JACBZP010000001.1"/>
</dbReference>
<dbReference type="EMBL" id="JACBZP010000001">
    <property type="protein sequence ID" value="NYI66772.1"/>
    <property type="molecule type" value="Genomic_DNA"/>
</dbReference>
<dbReference type="InterPro" id="IPR004360">
    <property type="entry name" value="Glyas_Fos-R_dOase_dom"/>
</dbReference>
<accession>A0A7Z0A9A5</accession>
<dbReference type="PROSITE" id="PS51819">
    <property type="entry name" value="VOC"/>
    <property type="match status" value="2"/>
</dbReference>
<reference evidence="2 3" key="1">
    <citation type="submission" date="2020-07" db="EMBL/GenBank/DDBJ databases">
        <title>Sequencing the genomes of 1000 actinobacteria strains.</title>
        <authorList>
            <person name="Klenk H.-P."/>
        </authorList>
    </citation>
    <scope>NUCLEOTIDE SEQUENCE [LARGE SCALE GENOMIC DNA]</scope>
    <source>
        <strain evidence="2 3">DSM 26341</strain>
    </source>
</reference>
<gene>
    <name evidence="2" type="ORF">BJY26_001078</name>
</gene>
<dbReference type="PANTHER" id="PTHR33993:SF10">
    <property type="entry name" value="CONSERVED PROTEIN"/>
    <property type="match status" value="1"/>
</dbReference>
<dbReference type="Pfam" id="PF00903">
    <property type="entry name" value="Glyoxalase"/>
    <property type="match status" value="2"/>
</dbReference>
<keyword evidence="3" id="KW-1185">Reference proteome</keyword>
<dbReference type="InterPro" id="IPR029068">
    <property type="entry name" value="Glyas_Bleomycin-R_OHBP_Dase"/>
</dbReference>
<evidence type="ECO:0000313" key="2">
    <source>
        <dbReference type="EMBL" id="NYI66772.1"/>
    </source>
</evidence>
<proteinExistence type="predicted"/>
<evidence type="ECO:0000313" key="3">
    <source>
        <dbReference type="Proteomes" id="UP000539111"/>
    </source>
</evidence>
<organism evidence="2 3">
    <name type="scientific">Spelaeicoccus albus</name>
    <dbReference type="NCBI Taxonomy" id="1280376"/>
    <lineage>
        <taxon>Bacteria</taxon>
        <taxon>Bacillati</taxon>
        <taxon>Actinomycetota</taxon>
        <taxon>Actinomycetes</taxon>
        <taxon>Micrococcales</taxon>
        <taxon>Brevibacteriaceae</taxon>
        <taxon>Spelaeicoccus</taxon>
    </lineage>
</organism>
<comment type="caution">
    <text evidence="2">The sequence shown here is derived from an EMBL/GenBank/DDBJ whole genome shotgun (WGS) entry which is preliminary data.</text>
</comment>
<protein>
    <recommendedName>
        <fullName evidence="1">VOC domain-containing protein</fullName>
    </recommendedName>
</protein>
<dbReference type="Gene3D" id="3.10.180.10">
    <property type="entry name" value="2,3-Dihydroxybiphenyl 1,2-Dioxygenase, domain 1"/>
    <property type="match status" value="2"/>
</dbReference>
<dbReference type="CDD" id="cd07247">
    <property type="entry name" value="SgaA_N_like"/>
    <property type="match status" value="2"/>
</dbReference>
<feature type="domain" description="VOC" evidence="1">
    <location>
        <begin position="138"/>
        <end position="253"/>
    </location>
</feature>
<dbReference type="InterPro" id="IPR037523">
    <property type="entry name" value="VOC_core"/>
</dbReference>
<dbReference type="InterPro" id="IPR052164">
    <property type="entry name" value="Anthracycline_SecMetBiosynth"/>
</dbReference>
<feature type="domain" description="VOC" evidence="1">
    <location>
        <begin position="10"/>
        <end position="124"/>
    </location>
</feature>
<dbReference type="AlphaFoldDB" id="A0A7Z0A9A5"/>
<evidence type="ECO:0000259" key="1">
    <source>
        <dbReference type="PROSITE" id="PS51819"/>
    </source>
</evidence>
<dbReference type="Proteomes" id="UP000539111">
    <property type="component" value="Unassembled WGS sequence"/>
</dbReference>
<dbReference type="SUPFAM" id="SSF54593">
    <property type="entry name" value="Glyoxalase/Bleomycin resistance protein/Dihydroxybiphenyl dioxygenase"/>
    <property type="match status" value="2"/>
</dbReference>
<sequence>MSEQKFPAGAPCWIDLLTSDVERSNAFYERIFGWTAGAGAPEFGGYYMYFLDGAPIAGGMPNSPSMETADRWGIHVNTVDAQATSAAVARAGGKALSDVMEIGSMGLNAMFADPAGSEFGIWQAKEFAGCSVMAAVGAPCWFELGTSDYDSAVEFYGQVLGLEASVMSDDPGFKYTTLGAGGSPLAGIMDTRTMGGPLRDGWNVYFGVADTDEVLGRVPSLGGSVTGEAKDSPFGRVAEVADPAGVRFSVVSVQDEGCPV</sequence>
<dbReference type="PANTHER" id="PTHR33993">
    <property type="entry name" value="GLYOXALASE-RELATED"/>
    <property type="match status" value="1"/>
</dbReference>
<name>A0A7Z0A9A5_9MICO</name>